<dbReference type="GO" id="GO:0006559">
    <property type="term" value="P:L-phenylalanine catabolic process"/>
    <property type="evidence" value="ECO:0007669"/>
    <property type="project" value="TreeGrafter"/>
</dbReference>
<dbReference type="CDD" id="cd03043">
    <property type="entry name" value="GST_N_1"/>
    <property type="match status" value="1"/>
</dbReference>
<organism evidence="2 3">
    <name type="scientific">Engelhardtia mirabilis</name>
    <dbReference type="NCBI Taxonomy" id="2528011"/>
    <lineage>
        <taxon>Bacteria</taxon>
        <taxon>Pseudomonadati</taxon>
        <taxon>Planctomycetota</taxon>
        <taxon>Planctomycetia</taxon>
        <taxon>Planctomycetia incertae sedis</taxon>
        <taxon>Engelhardtia</taxon>
    </lineage>
</organism>
<feature type="domain" description="GST N-terminal" evidence="1">
    <location>
        <begin position="1"/>
        <end position="81"/>
    </location>
</feature>
<dbReference type="SFLD" id="SFLDS00019">
    <property type="entry name" value="Glutathione_Transferase_(cytos"/>
    <property type="match status" value="1"/>
</dbReference>
<dbReference type="Pfam" id="PF13410">
    <property type="entry name" value="GST_C_2"/>
    <property type="match status" value="1"/>
</dbReference>
<sequence>MKLILGSKNYSSWSLRAWMAAVLSGLPFEEVMVHFDEDADRKQRLRHSPTGKVPALADGNLTVSDSLAIGEYLAELAPERGLWPKDRSARAHARSICAEMHSGFLDLRQDMPMNIRIERPWRERAPGVMADIARIDRIWSETRSDFGAKLGGPFLFGTPTLADAYYAPVAARFHSFHPPLSPVAQAYVETLWAFEPMQRWCAAAREEGHALPNYDAKA</sequence>
<evidence type="ECO:0000313" key="3">
    <source>
        <dbReference type="Proteomes" id="UP000316921"/>
    </source>
</evidence>
<dbReference type="PROSITE" id="PS50404">
    <property type="entry name" value="GST_NTER"/>
    <property type="match status" value="1"/>
</dbReference>
<dbReference type="GO" id="GO:0006749">
    <property type="term" value="P:glutathione metabolic process"/>
    <property type="evidence" value="ECO:0007669"/>
    <property type="project" value="TreeGrafter"/>
</dbReference>
<dbReference type="PANTHER" id="PTHR42673:SF4">
    <property type="entry name" value="MALEYLACETOACETATE ISOMERASE"/>
    <property type="match status" value="1"/>
</dbReference>
<dbReference type="GO" id="GO:0004364">
    <property type="term" value="F:glutathione transferase activity"/>
    <property type="evidence" value="ECO:0007669"/>
    <property type="project" value="TreeGrafter"/>
</dbReference>
<dbReference type="SUPFAM" id="SSF47616">
    <property type="entry name" value="GST C-terminal domain-like"/>
    <property type="match status" value="1"/>
</dbReference>
<dbReference type="RefSeq" id="WP_145070130.1">
    <property type="nucleotide sequence ID" value="NZ_CP036287.1"/>
</dbReference>
<protein>
    <submittedName>
        <fullName evidence="2">Maleylpyruvate isomerase</fullName>
        <ecNumber evidence="2">5.2.1.4</ecNumber>
    </submittedName>
</protein>
<dbReference type="Pfam" id="PF13409">
    <property type="entry name" value="GST_N_2"/>
    <property type="match status" value="1"/>
</dbReference>
<gene>
    <name evidence="2" type="primary">nagL</name>
    <name evidence="2" type="ORF">Pla133_49680</name>
</gene>
<evidence type="ECO:0000313" key="2">
    <source>
        <dbReference type="EMBL" id="QDU69845.1"/>
    </source>
</evidence>
<dbReference type="Gene3D" id="1.20.1050.10">
    <property type="match status" value="1"/>
</dbReference>
<dbReference type="InterPro" id="IPR004045">
    <property type="entry name" value="Glutathione_S-Trfase_N"/>
</dbReference>
<dbReference type="Proteomes" id="UP000316921">
    <property type="component" value="Chromosome"/>
</dbReference>
<dbReference type="AlphaFoldDB" id="A0A518BSA7"/>
<dbReference type="GO" id="GO:0050077">
    <property type="term" value="F:maleylpyruvate isomerase activity"/>
    <property type="evidence" value="ECO:0007669"/>
    <property type="project" value="UniProtKB-EC"/>
</dbReference>
<dbReference type="GO" id="GO:0016034">
    <property type="term" value="F:maleylacetoacetate isomerase activity"/>
    <property type="evidence" value="ECO:0007669"/>
    <property type="project" value="TreeGrafter"/>
</dbReference>
<dbReference type="SUPFAM" id="SSF52833">
    <property type="entry name" value="Thioredoxin-like"/>
    <property type="match status" value="1"/>
</dbReference>
<reference evidence="2 3" key="1">
    <citation type="submission" date="2019-02" db="EMBL/GenBank/DDBJ databases">
        <title>Deep-cultivation of Planctomycetes and their phenomic and genomic characterization uncovers novel biology.</title>
        <authorList>
            <person name="Wiegand S."/>
            <person name="Jogler M."/>
            <person name="Boedeker C."/>
            <person name="Pinto D."/>
            <person name="Vollmers J."/>
            <person name="Rivas-Marin E."/>
            <person name="Kohn T."/>
            <person name="Peeters S.H."/>
            <person name="Heuer A."/>
            <person name="Rast P."/>
            <person name="Oberbeckmann S."/>
            <person name="Bunk B."/>
            <person name="Jeske O."/>
            <person name="Meyerdierks A."/>
            <person name="Storesund J.E."/>
            <person name="Kallscheuer N."/>
            <person name="Luecker S."/>
            <person name="Lage O.M."/>
            <person name="Pohl T."/>
            <person name="Merkel B.J."/>
            <person name="Hornburger P."/>
            <person name="Mueller R.-W."/>
            <person name="Bruemmer F."/>
            <person name="Labrenz M."/>
            <person name="Spormann A.M."/>
            <person name="Op den Camp H."/>
            <person name="Overmann J."/>
            <person name="Amann R."/>
            <person name="Jetten M.S.M."/>
            <person name="Mascher T."/>
            <person name="Medema M.H."/>
            <person name="Devos D.P."/>
            <person name="Kaster A.-K."/>
            <person name="Ovreas L."/>
            <person name="Rohde M."/>
            <person name="Galperin M.Y."/>
            <person name="Jogler C."/>
        </authorList>
    </citation>
    <scope>NUCLEOTIDE SEQUENCE [LARGE SCALE GENOMIC DNA]</scope>
    <source>
        <strain evidence="2 3">Pla133</strain>
    </source>
</reference>
<dbReference type="PANTHER" id="PTHR42673">
    <property type="entry name" value="MALEYLACETOACETATE ISOMERASE"/>
    <property type="match status" value="1"/>
</dbReference>
<dbReference type="EC" id="5.2.1.4" evidence="2"/>
<evidence type="ECO:0000259" key="1">
    <source>
        <dbReference type="PROSITE" id="PS50404"/>
    </source>
</evidence>
<dbReference type="CDD" id="cd03194">
    <property type="entry name" value="GST_C_3"/>
    <property type="match status" value="1"/>
</dbReference>
<keyword evidence="2" id="KW-0670">Pyruvate</keyword>
<dbReference type="InterPro" id="IPR036282">
    <property type="entry name" value="Glutathione-S-Trfase_C_sf"/>
</dbReference>
<keyword evidence="3" id="KW-1185">Reference proteome</keyword>
<dbReference type="Gene3D" id="3.40.30.10">
    <property type="entry name" value="Glutaredoxin"/>
    <property type="match status" value="1"/>
</dbReference>
<name>A0A518BSA7_9BACT</name>
<dbReference type="KEGG" id="pbap:Pla133_49680"/>
<dbReference type="InterPro" id="IPR040079">
    <property type="entry name" value="Glutathione_S-Trfase"/>
</dbReference>
<dbReference type="InterPro" id="IPR036249">
    <property type="entry name" value="Thioredoxin-like_sf"/>
</dbReference>
<dbReference type="EMBL" id="CP036287">
    <property type="protein sequence ID" value="QDU69845.1"/>
    <property type="molecule type" value="Genomic_DNA"/>
</dbReference>
<accession>A0A518BSA7</accession>
<proteinExistence type="predicted"/>
<keyword evidence="2" id="KW-0413">Isomerase</keyword>